<evidence type="ECO:0000313" key="1">
    <source>
        <dbReference type="EMBL" id="SUA80461.1"/>
    </source>
</evidence>
<accession>A0A378YVH8</accession>
<dbReference type="EMBL" id="UGSG01000001">
    <property type="protein sequence ID" value="SUA80461.1"/>
    <property type="molecule type" value="Genomic_DNA"/>
</dbReference>
<dbReference type="KEGG" id="ppnm:LV28_19015"/>
<organism evidence="1 2">
    <name type="scientific">Pandoraea pnomenusa</name>
    <dbReference type="NCBI Taxonomy" id="93220"/>
    <lineage>
        <taxon>Bacteria</taxon>
        <taxon>Pseudomonadati</taxon>
        <taxon>Pseudomonadota</taxon>
        <taxon>Betaproteobacteria</taxon>
        <taxon>Burkholderiales</taxon>
        <taxon>Burkholderiaceae</taxon>
        <taxon>Pandoraea</taxon>
    </lineage>
</organism>
<gene>
    <name evidence="1" type="ORF">NCTC13160_03755</name>
</gene>
<name>A0A378YVH8_9BURK</name>
<dbReference type="InterPro" id="IPR056912">
    <property type="entry name" value="Phage_JBD30_tail_term-like"/>
</dbReference>
<dbReference type="Proteomes" id="UP000254573">
    <property type="component" value="Unassembled WGS sequence"/>
</dbReference>
<proteinExistence type="predicted"/>
<dbReference type="Pfam" id="PF23840">
    <property type="entry name" value="Phage_tail_terminator"/>
    <property type="match status" value="1"/>
</dbReference>
<sequence>MKVTPIVLHLREHCPTFAGRVAAAIEFEAARDAALMSMPAAYVVPTHDDAGENQTQNTVRQLITEKFDVVVVIATQDARGQSRIDELHSIRAELWRALVGLVPYSQWGPVTYQGGSLLMLNRERILYRFGFGMEFNLGGADPDGNPETWHDWFLAGLPPLEGITVNVDAIDPAADKNLKYPGPDGRIEVILKEEFN</sequence>
<dbReference type="OrthoDB" id="4014363at2"/>
<reference evidence="1 2" key="1">
    <citation type="submission" date="2018-06" db="EMBL/GenBank/DDBJ databases">
        <authorList>
            <consortium name="Pathogen Informatics"/>
            <person name="Doyle S."/>
        </authorList>
    </citation>
    <scope>NUCLEOTIDE SEQUENCE [LARGE SCALE GENOMIC DNA]</scope>
    <source>
        <strain evidence="1 2">NCTC13160</strain>
    </source>
</reference>
<dbReference type="AlphaFoldDB" id="A0A378YVH8"/>
<protein>
    <submittedName>
        <fullName evidence="1">Uncharacterized protein</fullName>
    </submittedName>
</protein>
<dbReference type="RefSeq" id="WP_038619957.1">
    <property type="nucleotide sequence ID" value="NZ_CP009553.3"/>
</dbReference>
<evidence type="ECO:0000313" key="2">
    <source>
        <dbReference type="Proteomes" id="UP000254573"/>
    </source>
</evidence>